<evidence type="ECO:0000313" key="1">
    <source>
        <dbReference type="EMBL" id="HCV81009.1"/>
    </source>
</evidence>
<gene>
    <name evidence="1" type="ORF">DGQ38_08175</name>
</gene>
<dbReference type="RefSeq" id="WP_013073764.1">
    <property type="nucleotide sequence ID" value="NZ_CALFQJ010000014.1"/>
</dbReference>
<evidence type="ECO:0000313" key="2">
    <source>
        <dbReference type="Proteomes" id="UP000264330"/>
    </source>
</evidence>
<sequence length="61" mass="6726">MKNLESFGVQSLSTEHSKEINGGYSWLWQAAVATFAYNVVADWDANVEAFKEGMEAAKAAR</sequence>
<comment type="caution">
    <text evidence="1">The sequence shown here is derived from an EMBL/GenBank/DDBJ whole genome shotgun (WGS) entry which is preliminary data.</text>
</comment>
<dbReference type="EMBL" id="DPMF01000191">
    <property type="protein sequence ID" value="HCV81009.1"/>
    <property type="molecule type" value="Genomic_DNA"/>
</dbReference>
<accession>A0A3D5IYP7</accession>
<organism evidence="1 2">
    <name type="scientific">Zunongwangia profunda</name>
    <dbReference type="NCBI Taxonomy" id="398743"/>
    <lineage>
        <taxon>Bacteria</taxon>
        <taxon>Pseudomonadati</taxon>
        <taxon>Bacteroidota</taxon>
        <taxon>Flavobacteriia</taxon>
        <taxon>Flavobacteriales</taxon>
        <taxon>Flavobacteriaceae</taxon>
        <taxon>Zunongwangia</taxon>
    </lineage>
</organism>
<name>A0A3D5IYP7_9FLAO</name>
<dbReference type="AlphaFoldDB" id="A0A3D5IYP7"/>
<proteinExistence type="predicted"/>
<dbReference type="Proteomes" id="UP000264330">
    <property type="component" value="Unassembled WGS sequence"/>
</dbReference>
<protein>
    <submittedName>
        <fullName evidence="1">Uncharacterized protein</fullName>
    </submittedName>
</protein>
<reference evidence="1 2" key="1">
    <citation type="journal article" date="2018" name="Nat. Biotechnol.">
        <title>A standardized bacterial taxonomy based on genome phylogeny substantially revises the tree of life.</title>
        <authorList>
            <person name="Parks D.H."/>
            <person name="Chuvochina M."/>
            <person name="Waite D.W."/>
            <person name="Rinke C."/>
            <person name="Skarshewski A."/>
            <person name="Chaumeil P.A."/>
            <person name="Hugenholtz P."/>
        </authorList>
    </citation>
    <scope>NUCLEOTIDE SEQUENCE [LARGE SCALE GENOMIC DNA]</scope>
    <source>
        <strain evidence="1">UBA9359</strain>
    </source>
</reference>